<evidence type="ECO:0000313" key="2">
    <source>
        <dbReference type="Proteomes" id="UP000005707"/>
    </source>
</evidence>
<protein>
    <submittedName>
        <fullName evidence="1">Membrane lipoprotein</fullName>
    </submittedName>
</protein>
<keyword evidence="1" id="KW-0449">Lipoprotein</keyword>
<sequence length="254" mass="29702">MKQLERLNTIGEELSRIDDALALLALGSVGCELDRMDQYSDLDFFVICKEGTKNRFLNHLNWLENIHPLVFTFRNTKDGYKALYEDNIFCEFAIFEPQELENIEFSRGRIVWKREEFDASLCDGTMTEYKKKENIDFFINEALTNLYIGLGRYHRGENLSAYYFIQVYAFDRILHLMTTIEQPTDSKGDLFVLNRRFEQRYPESSKTISNLLLGYDEIVKGAKNCLEFLDEQFAINQGIKSRIEALISEGEINE</sequence>
<dbReference type="InterPro" id="IPR043519">
    <property type="entry name" value="NT_sf"/>
</dbReference>
<dbReference type="RefSeq" id="WP_008826833.1">
    <property type="nucleotide sequence ID" value="NZ_AFNU02000002.1"/>
</dbReference>
<dbReference type="Proteomes" id="UP000005707">
    <property type="component" value="Unassembled WGS sequence"/>
</dbReference>
<comment type="caution">
    <text evidence="1">The sequence shown here is derived from an EMBL/GenBank/DDBJ whole genome shotgun (WGS) entry which is preliminary data.</text>
</comment>
<reference evidence="1 2" key="2">
    <citation type="journal article" date="2013" name="PLoS ONE">
        <title>INDIGO - INtegrated Data Warehouse of MIcrobial GenOmes with Examples from the Red Sea Extremophiles.</title>
        <authorList>
            <person name="Alam I."/>
            <person name="Antunes A."/>
            <person name="Kamau A.A."/>
            <person name="Ba Alawi W."/>
            <person name="Kalkatawi M."/>
            <person name="Stingl U."/>
            <person name="Bajic V.B."/>
        </authorList>
    </citation>
    <scope>NUCLEOTIDE SEQUENCE [LARGE SCALE GENOMIC DNA]</scope>
    <source>
        <strain evidence="1 2">SSD-17B</strain>
    </source>
</reference>
<evidence type="ECO:0000313" key="1">
    <source>
        <dbReference type="EMBL" id="ERJ13156.1"/>
    </source>
</evidence>
<dbReference type="AlphaFoldDB" id="U2EEN1"/>
<dbReference type="EMBL" id="AFNU02000002">
    <property type="protein sequence ID" value="ERJ13156.1"/>
    <property type="molecule type" value="Genomic_DNA"/>
</dbReference>
<keyword evidence="2" id="KW-1185">Reference proteome</keyword>
<proteinExistence type="predicted"/>
<dbReference type="SUPFAM" id="SSF81301">
    <property type="entry name" value="Nucleotidyltransferase"/>
    <property type="match status" value="1"/>
</dbReference>
<name>U2EEN1_9MOLU</name>
<dbReference type="STRING" id="1033810.HLPCO_000775"/>
<dbReference type="eggNOG" id="ENOG502Z8A6">
    <property type="taxonomic scope" value="Bacteria"/>
</dbReference>
<dbReference type="PROSITE" id="PS51257">
    <property type="entry name" value="PROKAR_LIPOPROTEIN"/>
    <property type="match status" value="1"/>
</dbReference>
<reference evidence="1 2" key="1">
    <citation type="journal article" date="2011" name="J. Bacteriol.">
        <title>Genome sequence of Haloplasma contractile, an unusual contractile bacterium from a deep-sea anoxic brine lake.</title>
        <authorList>
            <person name="Antunes A."/>
            <person name="Alam I."/>
            <person name="El Dorry H."/>
            <person name="Siam R."/>
            <person name="Robertson A."/>
            <person name="Bajic V.B."/>
            <person name="Stingl U."/>
        </authorList>
    </citation>
    <scope>NUCLEOTIDE SEQUENCE [LARGE SCALE GENOMIC DNA]</scope>
    <source>
        <strain evidence="1 2">SSD-17B</strain>
    </source>
</reference>
<accession>U2EEN1</accession>
<organism evidence="1 2">
    <name type="scientific">Haloplasma contractile SSD-17B</name>
    <dbReference type="NCBI Taxonomy" id="1033810"/>
    <lineage>
        <taxon>Bacteria</taxon>
        <taxon>Bacillati</taxon>
        <taxon>Mycoplasmatota</taxon>
        <taxon>Mollicutes</taxon>
        <taxon>Haloplasmatales</taxon>
        <taxon>Haloplasmataceae</taxon>
        <taxon>Haloplasma</taxon>
    </lineage>
</organism>
<gene>
    <name evidence="1" type="ORF">HLPCO_000775</name>
</gene>
<dbReference type="OrthoDB" id="383876at2"/>
<dbReference type="Gene3D" id="3.30.460.10">
    <property type="entry name" value="Beta Polymerase, domain 2"/>
    <property type="match status" value="1"/>
</dbReference>
<dbReference type="InParanoid" id="U2EEN1"/>